<proteinExistence type="predicted"/>
<gene>
    <name evidence="4" type="primary">ORF60585</name>
</gene>
<keyword evidence="1" id="KW-0677">Repeat</keyword>
<feature type="repeat" description="ANK" evidence="3">
    <location>
        <begin position="72"/>
        <end position="104"/>
    </location>
</feature>
<feature type="repeat" description="ANK" evidence="3">
    <location>
        <begin position="106"/>
        <end position="138"/>
    </location>
</feature>
<dbReference type="AlphaFoldDB" id="A0A0B6ZE70"/>
<dbReference type="InterPro" id="IPR036770">
    <property type="entry name" value="Ankyrin_rpt-contain_sf"/>
</dbReference>
<dbReference type="PROSITE" id="PS50297">
    <property type="entry name" value="ANK_REP_REGION"/>
    <property type="match status" value="3"/>
</dbReference>
<dbReference type="PANTHER" id="PTHR24171">
    <property type="entry name" value="ANKYRIN REPEAT DOMAIN-CONTAINING PROTEIN 39-RELATED"/>
    <property type="match status" value="1"/>
</dbReference>
<keyword evidence="2 3" id="KW-0040">ANK repeat</keyword>
<dbReference type="SMART" id="SM00248">
    <property type="entry name" value="ANK"/>
    <property type="match status" value="3"/>
</dbReference>
<dbReference type="EMBL" id="HACG01020034">
    <property type="protein sequence ID" value="CEK66899.1"/>
    <property type="molecule type" value="Transcribed_RNA"/>
</dbReference>
<sequence>MSQIENGVVRGCEECGNHSCHFRDANPSVHQTLDELDFERGIWNSALTGNNDDIVLKLTQSGGSDVNKVDKSGYTALHYACRSGHHLTCKTLLAYHADVNATTQSSKATPLHRAAYMGHSEIVSLLLDYKADPTCLDCDGMIPLHKAAQNGHIETIQILLRASPESADIKDNKSRKPIDLVQSQAVRTEFLH</sequence>
<dbReference type="InterPro" id="IPR002110">
    <property type="entry name" value="Ankyrin_rpt"/>
</dbReference>
<name>A0A0B6ZE70_9EUPU</name>
<accession>A0A0B6ZE70</accession>
<evidence type="ECO:0000256" key="1">
    <source>
        <dbReference type="ARBA" id="ARBA00022737"/>
    </source>
</evidence>
<dbReference type="Pfam" id="PF12796">
    <property type="entry name" value="Ank_2"/>
    <property type="match status" value="1"/>
</dbReference>
<evidence type="ECO:0000256" key="2">
    <source>
        <dbReference type="ARBA" id="ARBA00023043"/>
    </source>
</evidence>
<organism evidence="4">
    <name type="scientific">Arion vulgaris</name>
    <dbReference type="NCBI Taxonomy" id="1028688"/>
    <lineage>
        <taxon>Eukaryota</taxon>
        <taxon>Metazoa</taxon>
        <taxon>Spiralia</taxon>
        <taxon>Lophotrochozoa</taxon>
        <taxon>Mollusca</taxon>
        <taxon>Gastropoda</taxon>
        <taxon>Heterobranchia</taxon>
        <taxon>Euthyneura</taxon>
        <taxon>Panpulmonata</taxon>
        <taxon>Eupulmonata</taxon>
        <taxon>Stylommatophora</taxon>
        <taxon>Helicina</taxon>
        <taxon>Arionoidea</taxon>
        <taxon>Arionidae</taxon>
        <taxon>Arion</taxon>
    </lineage>
</organism>
<dbReference type="PROSITE" id="PS50088">
    <property type="entry name" value="ANK_REPEAT"/>
    <property type="match status" value="3"/>
</dbReference>
<feature type="repeat" description="ANK" evidence="3">
    <location>
        <begin position="139"/>
        <end position="161"/>
    </location>
</feature>
<dbReference type="Gene3D" id="1.25.40.20">
    <property type="entry name" value="Ankyrin repeat-containing domain"/>
    <property type="match status" value="2"/>
</dbReference>
<protein>
    <submittedName>
        <fullName evidence="4">Uncharacterized protein</fullName>
    </submittedName>
</protein>
<reference evidence="4" key="1">
    <citation type="submission" date="2014-12" db="EMBL/GenBank/DDBJ databases">
        <title>Insight into the proteome of Arion vulgaris.</title>
        <authorList>
            <person name="Aradska J."/>
            <person name="Bulat T."/>
            <person name="Smidak R."/>
            <person name="Sarate P."/>
            <person name="Gangsoo J."/>
            <person name="Sialana F."/>
            <person name="Bilban M."/>
            <person name="Lubec G."/>
        </authorList>
    </citation>
    <scope>NUCLEOTIDE SEQUENCE</scope>
    <source>
        <tissue evidence="4">Skin</tissue>
    </source>
</reference>
<evidence type="ECO:0000313" key="4">
    <source>
        <dbReference type="EMBL" id="CEK66899.1"/>
    </source>
</evidence>
<dbReference type="PANTHER" id="PTHR24171:SF9">
    <property type="entry name" value="ANKYRIN REPEAT DOMAIN-CONTAINING PROTEIN 39"/>
    <property type="match status" value="1"/>
</dbReference>
<dbReference type="SUPFAM" id="SSF48403">
    <property type="entry name" value="Ankyrin repeat"/>
    <property type="match status" value="1"/>
</dbReference>
<dbReference type="Pfam" id="PF00023">
    <property type="entry name" value="Ank"/>
    <property type="match status" value="1"/>
</dbReference>
<evidence type="ECO:0000256" key="3">
    <source>
        <dbReference type="PROSITE-ProRule" id="PRU00023"/>
    </source>
</evidence>